<dbReference type="Proteomes" id="UP000823775">
    <property type="component" value="Unassembled WGS sequence"/>
</dbReference>
<name>A0ABS8S4S5_DATST</name>
<keyword evidence="3" id="KW-1185">Reference proteome</keyword>
<sequence length="185" mass="21343">MVREFLAHLDTKERTNQVKIRGKIVNFTPAALNRLLGTPSIDPQGIKDLIFRPPYREIRHTLSGPNSVVTWAYNQQYRDQQIEEEVVDYSPRYEPKGLEVTKTKETKGIHDLMLSISKHNMRIDNVHSHLSSMKMLHLSFEEPIDDDDATNKEQARVDYNLECDSDDEDHSEMGEAAYAPTDDKD</sequence>
<evidence type="ECO:0000256" key="1">
    <source>
        <dbReference type="SAM" id="MobiDB-lite"/>
    </source>
</evidence>
<evidence type="ECO:0000313" key="2">
    <source>
        <dbReference type="EMBL" id="MCD7454126.1"/>
    </source>
</evidence>
<gene>
    <name evidence="2" type="ORF">HAX54_023544</name>
</gene>
<evidence type="ECO:0000313" key="3">
    <source>
        <dbReference type="Proteomes" id="UP000823775"/>
    </source>
</evidence>
<dbReference type="EMBL" id="JACEIK010000286">
    <property type="protein sequence ID" value="MCD7454126.1"/>
    <property type="molecule type" value="Genomic_DNA"/>
</dbReference>
<accession>A0ABS8S4S5</accession>
<comment type="caution">
    <text evidence="2">The sequence shown here is derived from an EMBL/GenBank/DDBJ whole genome shotgun (WGS) entry which is preliminary data.</text>
</comment>
<reference evidence="2 3" key="1">
    <citation type="journal article" date="2021" name="BMC Genomics">
        <title>Datura genome reveals duplications of psychoactive alkaloid biosynthetic genes and high mutation rate following tissue culture.</title>
        <authorList>
            <person name="Rajewski A."/>
            <person name="Carter-House D."/>
            <person name="Stajich J."/>
            <person name="Litt A."/>
        </authorList>
    </citation>
    <scope>NUCLEOTIDE SEQUENCE [LARGE SCALE GENOMIC DNA]</scope>
    <source>
        <strain evidence="2">AR-01</strain>
    </source>
</reference>
<organism evidence="2 3">
    <name type="scientific">Datura stramonium</name>
    <name type="common">Jimsonweed</name>
    <name type="synonym">Common thornapple</name>
    <dbReference type="NCBI Taxonomy" id="4076"/>
    <lineage>
        <taxon>Eukaryota</taxon>
        <taxon>Viridiplantae</taxon>
        <taxon>Streptophyta</taxon>
        <taxon>Embryophyta</taxon>
        <taxon>Tracheophyta</taxon>
        <taxon>Spermatophyta</taxon>
        <taxon>Magnoliopsida</taxon>
        <taxon>eudicotyledons</taxon>
        <taxon>Gunneridae</taxon>
        <taxon>Pentapetalae</taxon>
        <taxon>asterids</taxon>
        <taxon>lamiids</taxon>
        <taxon>Solanales</taxon>
        <taxon>Solanaceae</taxon>
        <taxon>Solanoideae</taxon>
        <taxon>Datureae</taxon>
        <taxon>Datura</taxon>
    </lineage>
</organism>
<proteinExistence type="predicted"/>
<protein>
    <submittedName>
        <fullName evidence="2">Uncharacterized protein</fullName>
    </submittedName>
</protein>
<feature type="region of interest" description="Disordered" evidence="1">
    <location>
        <begin position="162"/>
        <end position="185"/>
    </location>
</feature>